<dbReference type="Proteomes" id="UP000547209">
    <property type="component" value="Unassembled WGS sequence"/>
</dbReference>
<keyword evidence="6" id="KW-1185">Reference proteome</keyword>
<dbReference type="PROSITE" id="PS01124">
    <property type="entry name" value="HTH_ARAC_FAMILY_2"/>
    <property type="match status" value="1"/>
</dbReference>
<keyword evidence="3" id="KW-0804">Transcription</keyword>
<reference evidence="5 6" key="1">
    <citation type="submission" date="2020-08" db="EMBL/GenBank/DDBJ databases">
        <title>Cohnella phylogeny.</title>
        <authorList>
            <person name="Dunlap C."/>
        </authorList>
    </citation>
    <scope>NUCLEOTIDE SEQUENCE [LARGE SCALE GENOMIC DNA]</scope>
    <source>
        <strain evidence="5 6">DSM 28246</strain>
    </source>
</reference>
<evidence type="ECO:0000256" key="1">
    <source>
        <dbReference type="ARBA" id="ARBA00023015"/>
    </source>
</evidence>
<dbReference type="GO" id="GO:0003700">
    <property type="term" value="F:DNA-binding transcription factor activity"/>
    <property type="evidence" value="ECO:0007669"/>
    <property type="project" value="InterPro"/>
</dbReference>
<accession>A0A7X0RQR0</accession>
<dbReference type="Gene3D" id="2.60.120.10">
    <property type="entry name" value="Jelly Rolls"/>
    <property type="match status" value="1"/>
</dbReference>
<dbReference type="EMBL" id="JACJVP010000024">
    <property type="protein sequence ID" value="MBB6671967.1"/>
    <property type="molecule type" value="Genomic_DNA"/>
</dbReference>
<dbReference type="Pfam" id="PF12833">
    <property type="entry name" value="HTH_18"/>
    <property type="match status" value="1"/>
</dbReference>
<dbReference type="InterPro" id="IPR018060">
    <property type="entry name" value="HTH_AraC"/>
</dbReference>
<dbReference type="PROSITE" id="PS00041">
    <property type="entry name" value="HTH_ARAC_FAMILY_1"/>
    <property type="match status" value="1"/>
</dbReference>
<dbReference type="InterPro" id="IPR018062">
    <property type="entry name" value="HTH_AraC-typ_CS"/>
</dbReference>
<sequence>MNSLDFLFYSKRESSRYIPLHSHECYELVYYFGGSGESRIGSRFFAFADNMFAVISPGTIHDERHDLEGDVLFIGFHSDSAALRKIDAVIQDDEDSYLKQLILRMNEEFTGKKHGYSDMLNYMTGELVIQIQRLTDRRRSEESSLSQLQYVRNYMEENYRQKIAIESLAKMSGYSYDRFRHLFRETYGIAPLQYLFKKRMEYAKLMLYETNLQVSEIALSAGFSSEVQFCSMFKRETGLTAKAFRKRTERQG</sequence>
<dbReference type="InterPro" id="IPR014710">
    <property type="entry name" value="RmlC-like_jellyroll"/>
</dbReference>
<dbReference type="AlphaFoldDB" id="A0A7X0RQR0"/>
<organism evidence="5 6">
    <name type="scientific">Cohnella nanjingensis</name>
    <dbReference type="NCBI Taxonomy" id="1387779"/>
    <lineage>
        <taxon>Bacteria</taxon>
        <taxon>Bacillati</taxon>
        <taxon>Bacillota</taxon>
        <taxon>Bacilli</taxon>
        <taxon>Bacillales</taxon>
        <taxon>Paenibacillaceae</taxon>
        <taxon>Cohnella</taxon>
    </lineage>
</organism>
<evidence type="ECO:0000259" key="4">
    <source>
        <dbReference type="PROSITE" id="PS01124"/>
    </source>
</evidence>
<comment type="caution">
    <text evidence="5">The sequence shown here is derived from an EMBL/GenBank/DDBJ whole genome shotgun (WGS) entry which is preliminary data.</text>
</comment>
<dbReference type="SUPFAM" id="SSF46689">
    <property type="entry name" value="Homeodomain-like"/>
    <property type="match status" value="2"/>
</dbReference>
<dbReference type="GO" id="GO:0043565">
    <property type="term" value="F:sequence-specific DNA binding"/>
    <property type="evidence" value="ECO:0007669"/>
    <property type="project" value="InterPro"/>
</dbReference>
<dbReference type="SUPFAM" id="SSF51215">
    <property type="entry name" value="Regulatory protein AraC"/>
    <property type="match status" value="1"/>
</dbReference>
<gene>
    <name evidence="5" type="ORF">H7C19_14855</name>
</gene>
<protein>
    <submittedName>
        <fullName evidence="5">Helix-turn-helix transcriptional regulator</fullName>
    </submittedName>
</protein>
<proteinExistence type="predicted"/>
<feature type="domain" description="HTH araC/xylS-type" evidence="4">
    <location>
        <begin position="149"/>
        <end position="247"/>
    </location>
</feature>
<dbReference type="SMART" id="SM00342">
    <property type="entry name" value="HTH_ARAC"/>
    <property type="match status" value="1"/>
</dbReference>
<dbReference type="InterPro" id="IPR037923">
    <property type="entry name" value="HTH-like"/>
</dbReference>
<dbReference type="RefSeq" id="WP_185143442.1">
    <property type="nucleotide sequence ID" value="NZ_JACJVP010000024.1"/>
</dbReference>
<keyword evidence="2" id="KW-0238">DNA-binding</keyword>
<evidence type="ECO:0000313" key="5">
    <source>
        <dbReference type="EMBL" id="MBB6671967.1"/>
    </source>
</evidence>
<evidence type="ECO:0000313" key="6">
    <source>
        <dbReference type="Proteomes" id="UP000547209"/>
    </source>
</evidence>
<dbReference type="PANTHER" id="PTHR43280:SF2">
    <property type="entry name" value="HTH-TYPE TRANSCRIPTIONAL REGULATOR EXSA"/>
    <property type="match status" value="1"/>
</dbReference>
<evidence type="ECO:0000256" key="3">
    <source>
        <dbReference type="ARBA" id="ARBA00023163"/>
    </source>
</evidence>
<keyword evidence="1" id="KW-0805">Transcription regulation</keyword>
<dbReference type="PANTHER" id="PTHR43280">
    <property type="entry name" value="ARAC-FAMILY TRANSCRIPTIONAL REGULATOR"/>
    <property type="match status" value="1"/>
</dbReference>
<name>A0A7X0RQR0_9BACL</name>
<dbReference type="InterPro" id="IPR009057">
    <property type="entry name" value="Homeodomain-like_sf"/>
</dbReference>
<evidence type="ECO:0000256" key="2">
    <source>
        <dbReference type="ARBA" id="ARBA00023125"/>
    </source>
</evidence>
<dbReference type="Gene3D" id="1.10.10.60">
    <property type="entry name" value="Homeodomain-like"/>
    <property type="match status" value="2"/>
</dbReference>